<dbReference type="InterPro" id="IPR051533">
    <property type="entry name" value="WaaL-like"/>
</dbReference>
<comment type="caution">
    <text evidence="7">The sequence shown here is derived from an EMBL/GenBank/DDBJ whole genome shotgun (WGS) entry which is preliminary data.</text>
</comment>
<feature type="transmembrane region" description="Helical" evidence="5">
    <location>
        <begin position="391"/>
        <end position="410"/>
    </location>
</feature>
<dbReference type="InterPro" id="IPR007016">
    <property type="entry name" value="O-antigen_ligase-rel_domated"/>
</dbReference>
<keyword evidence="3 5" id="KW-1133">Transmembrane helix</keyword>
<dbReference type="PANTHER" id="PTHR37422:SF13">
    <property type="entry name" value="LIPOPOLYSACCHARIDE BIOSYNTHESIS PROTEIN PA4999-RELATED"/>
    <property type="match status" value="1"/>
</dbReference>
<feature type="transmembrane region" description="Helical" evidence="5">
    <location>
        <begin position="63"/>
        <end position="79"/>
    </location>
</feature>
<feature type="transmembrane region" description="Helical" evidence="5">
    <location>
        <begin position="142"/>
        <end position="163"/>
    </location>
</feature>
<organism evidence="7 8">
    <name type="scientific">Arcicella rigui</name>
    <dbReference type="NCBI Taxonomy" id="797020"/>
    <lineage>
        <taxon>Bacteria</taxon>
        <taxon>Pseudomonadati</taxon>
        <taxon>Bacteroidota</taxon>
        <taxon>Cytophagia</taxon>
        <taxon>Cytophagales</taxon>
        <taxon>Flectobacillaceae</taxon>
        <taxon>Arcicella</taxon>
    </lineage>
</organism>
<keyword evidence="4 5" id="KW-0472">Membrane</keyword>
<feature type="transmembrane region" description="Helical" evidence="5">
    <location>
        <begin position="259"/>
        <end position="292"/>
    </location>
</feature>
<reference evidence="7 8" key="1">
    <citation type="submission" date="2023-12" db="EMBL/GenBank/DDBJ databases">
        <title>Novel species of the genus Arcicella isolated from rivers.</title>
        <authorList>
            <person name="Lu H."/>
        </authorList>
    </citation>
    <scope>NUCLEOTIDE SEQUENCE [LARGE SCALE GENOMIC DNA]</scope>
    <source>
        <strain evidence="7 8">KCTC 23307</strain>
    </source>
</reference>
<evidence type="ECO:0000313" key="8">
    <source>
        <dbReference type="Proteomes" id="UP001302949"/>
    </source>
</evidence>
<dbReference type="GO" id="GO:0016874">
    <property type="term" value="F:ligase activity"/>
    <property type="evidence" value="ECO:0007669"/>
    <property type="project" value="UniProtKB-KW"/>
</dbReference>
<evidence type="ECO:0000259" key="6">
    <source>
        <dbReference type="Pfam" id="PF04932"/>
    </source>
</evidence>
<proteinExistence type="predicted"/>
<keyword evidence="2 5" id="KW-0812">Transmembrane</keyword>
<feature type="transmembrane region" description="Helical" evidence="5">
    <location>
        <begin position="299"/>
        <end position="319"/>
    </location>
</feature>
<evidence type="ECO:0000256" key="2">
    <source>
        <dbReference type="ARBA" id="ARBA00022692"/>
    </source>
</evidence>
<evidence type="ECO:0000313" key="7">
    <source>
        <dbReference type="EMBL" id="MEA5141212.1"/>
    </source>
</evidence>
<feature type="transmembrane region" description="Helical" evidence="5">
    <location>
        <begin position="430"/>
        <end position="447"/>
    </location>
</feature>
<feature type="transmembrane region" description="Helical" evidence="5">
    <location>
        <begin position="37"/>
        <end position="56"/>
    </location>
</feature>
<evidence type="ECO:0000256" key="3">
    <source>
        <dbReference type="ARBA" id="ARBA00022989"/>
    </source>
</evidence>
<dbReference type="RefSeq" id="WP_323298369.1">
    <property type="nucleotide sequence ID" value="NZ_JAYFUM010000025.1"/>
</dbReference>
<keyword evidence="8" id="KW-1185">Reference proteome</keyword>
<accession>A0ABU5QF14</accession>
<protein>
    <submittedName>
        <fullName evidence="7">O-antigen ligase family protein</fullName>
    </submittedName>
</protein>
<sequence>MEKKSFYSNHRSKLQDIWLIPAIIVTIFIGKSIAEKGIATGFIFLILPFAVGYFVMIFFRPRIGIIGFLIYCFVMPYIGKHVSGLQVGLGIEALLFTTLFAVIFYQTNRFRKRHLNNDLVWMSIAWMILTFLQIGNPERPSILGWVYEMRSSTLYWVLTVVLSFQLLNKRTDINLFLNIIIILSLIGALYGMKQLYLGVDAAEHQWLEEGGKKTHILFGKLRIFSYYFDAAQFGASQGHLAIVCIILATGPYSLLKKAWYGIAGLLIFYGMLISGTRGALFAVVGGGLMFLILIKQTEILIVGAIVGFGFIGILKYTTIGNGNAEIVRLRSSLDPKDASLQVRLMNQELLRNYLSTKPFGTGVGTMGQWGTKFNADKYISQIPPDSLYVKIWGMYGIIGFIMWFGIMLYITGKSAGIIWLTRDPILKNQLIALCGGSTGILLCSYGNEVLNTMPTSAIVYMSWVLIWLSPRWDIPAPKTEPVVPKNPKRLNEYDYSA</sequence>
<name>A0ABU5QF14_9BACT</name>
<evidence type="ECO:0000256" key="1">
    <source>
        <dbReference type="ARBA" id="ARBA00004141"/>
    </source>
</evidence>
<dbReference type="PANTHER" id="PTHR37422">
    <property type="entry name" value="TEICHURONIC ACID BIOSYNTHESIS PROTEIN TUAE"/>
    <property type="match status" value="1"/>
</dbReference>
<dbReference type="Proteomes" id="UP001302949">
    <property type="component" value="Unassembled WGS sequence"/>
</dbReference>
<evidence type="ECO:0000256" key="5">
    <source>
        <dbReference type="SAM" id="Phobius"/>
    </source>
</evidence>
<feature type="transmembrane region" description="Helical" evidence="5">
    <location>
        <begin position="175"/>
        <end position="192"/>
    </location>
</feature>
<comment type="subcellular location">
    <subcellularLocation>
        <location evidence="1">Membrane</location>
        <topology evidence="1">Multi-pass membrane protein</topology>
    </subcellularLocation>
</comment>
<dbReference type="EMBL" id="JAYFUM010000025">
    <property type="protein sequence ID" value="MEA5141212.1"/>
    <property type="molecule type" value="Genomic_DNA"/>
</dbReference>
<keyword evidence="7" id="KW-0436">Ligase</keyword>
<feature type="domain" description="O-antigen ligase-related" evidence="6">
    <location>
        <begin position="263"/>
        <end position="404"/>
    </location>
</feature>
<dbReference type="Pfam" id="PF04932">
    <property type="entry name" value="Wzy_C"/>
    <property type="match status" value="1"/>
</dbReference>
<feature type="transmembrane region" description="Helical" evidence="5">
    <location>
        <begin position="12"/>
        <end position="31"/>
    </location>
</feature>
<feature type="transmembrane region" description="Helical" evidence="5">
    <location>
        <begin position="119"/>
        <end position="136"/>
    </location>
</feature>
<feature type="transmembrane region" description="Helical" evidence="5">
    <location>
        <begin position="85"/>
        <end position="107"/>
    </location>
</feature>
<gene>
    <name evidence="7" type="ORF">VB248_18815</name>
</gene>
<evidence type="ECO:0000256" key="4">
    <source>
        <dbReference type="ARBA" id="ARBA00023136"/>
    </source>
</evidence>